<feature type="compositionally biased region" description="Polar residues" evidence="8">
    <location>
        <begin position="272"/>
        <end position="281"/>
    </location>
</feature>
<gene>
    <name evidence="10" type="ORF">THAR02_08313</name>
</gene>
<comment type="caution">
    <text evidence="10">The sequence shown here is derived from an EMBL/GenBank/DDBJ whole genome shotgun (WGS) entry which is preliminary data.</text>
</comment>
<comment type="subcellular location">
    <subcellularLocation>
        <location evidence="1">Nucleus</location>
    </subcellularLocation>
</comment>
<evidence type="ECO:0000256" key="7">
    <source>
        <dbReference type="PROSITE-ProRule" id="PRU00047"/>
    </source>
</evidence>
<dbReference type="GO" id="GO:0071039">
    <property type="term" value="P:nuclear polyadenylation-dependent CUT catabolic process"/>
    <property type="evidence" value="ECO:0007669"/>
    <property type="project" value="TreeGrafter"/>
</dbReference>
<dbReference type="PANTHER" id="PTHR46543">
    <property type="entry name" value="ZINC FINGER CCHC DOMAIN-CONTAINING PROTEIN 7"/>
    <property type="match status" value="1"/>
</dbReference>
<dbReference type="OrthoDB" id="7608935at2759"/>
<dbReference type="GO" id="GO:0008270">
    <property type="term" value="F:zinc ion binding"/>
    <property type="evidence" value="ECO:0007669"/>
    <property type="project" value="UniProtKB-KW"/>
</dbReference>
<feature type="region of interest" description="Disordered" evidence="8">
    <location>
        <begin position="240"/>
        <end position="326"/>
    </location>
</feature>
<evidence type="ECO:0000313" key="11">
    <source>
        <dbReference type="Proteomes" id="UP000034112"/>
    </source>
</evidence>
<evidence type="ECO:0000256" key="1">
    <source>
        <dbReference type="ARBA" id="ARBA00004123"/>
    </source>
</evidence>
<keyword evidence="4 7" id="KW-0863">Zinc-finger</keyword>
<dbReference type="GO" id="GO:0003723">
    <property type="term" value="F:RNA binding"/>
    <property type="evidence" value="ECO:0007669"/>
    <property type="project" value="TreeGrafter"/>
</dbReference>
<dbReference type="PROSITE" id="PS50158">
    <property type="entry name" value="ZF_CCHC"/>
    <property type="match status" value="1"/>
</dbReference>
<dbReference type="InterPro" id="IPR001878">
    <property type="entry name" value="Znf_CCHC"/>
</dbReference>
<feature type="domain" description="CCHC-type" evidence="9">
    <location>
        <begin position="347"/>
        <end position="362"/>
    </location>
</feature>
<evidence type="ECO:0000256" key="4">
    <source>
        <dbReference type="ARBA" id="ARBA00022771"/>
    </source>
</evidence>
<dbReference type="Gene3D" id="4.10.60.10">
    <property type="entry name" value="Zinc finger, CCHC-type"/>
    <property type="match status" value="1"/>
</dbReference>
<feature type="compositionally biased region" description="Pro residues" evidence="8">
    <location>
        <begin position="567"/>
        <end position="584"/>
    </location>
</feature>
<protein>
    <recommendedName>
        <fullName evidence="9">CCHC-type domain-containing protein</fullName>
    </recommendedName>
</protein>
<evidence type="ECO:0000313" key="10">
    <source>
        <dbReference type="EMBL" id="KKO99579.1"/>
    </source>
</evidence>
<evidence type="ECO:0000256" key="5">
    <source>
        <dbReference type="ARBA" id="ARBA00022833"/>
    </source>
</evidence>
<dbReference type="GO" id="GO:0071038">
    <property type="term" value="P:TRAMP-dependent tRNA surveillance pathway"/>
    <property type="evidence" value="ECO:0007669"/>
    <property type="project" value="TreeGrafter"/>
</dbReference>
<feature type="compositionally biased region" description="Acidic residues" evidence="8">
    <location>
        <begin position="91"/>
        <end position="101"/>
    </location>
</feature>
<dbReference type="GO" id="GO:0071036">
    <property type="term" value="P:nuclear polyadenylation-dependent snoRNA catabolic process"/>
    <property type="evidence" value="ECO:0007669"/>
    <property type="project" value="TreeGrafter"/>
</dbReference>
<evidence type="ECO:0000256" key="6">
    <source>
        <dbReference type="ARBA" id="ARBA00023242"/>
    </source>
</evidence>
<evidence type="ECO:0000256" key="3">
    <source>
        <dbReference type="ARBA" id="ARBA00022737"/>
    </source>
</evidence>
<dbReference type="GO" id="GO:0031499">
    <property type="term" value="C:TRAMP complex"/>
    <property type="evidence" value="ECO:0007669"/>
    <property type="project" value="TreeGrafter"/>
</dbReference>
<feature type="compositionally biased region" description="Gly residues" evidence="8">
    <location>
        <begin position="631"/>
        <end position="656"/>
    </location>
</feature>
<dbReference type="GO" id="GO:0071037">
    <property type="term" value="P:nuclear polyadenylation-dependent snRNA catabolic process"/>
    <property type="evidence" value="ECO:0007669"/>
    <property type="project" value="TreeGrafter"/>
</dbReference>
<evidence type="ECO:0000256" key="8">
    <source>
        <dbReference type="SAM" id="MobiDB-lite"/>
    </source>
</evidence>
<dbReference type="GO" id="GO:0071031">
    <property type="term" value="P:nuclear mRNA surveillance of mRNA 3'-end processing"/>
    <property type="evidence" value="ECO:0007669"/>
    <property type="project" value="TreeGrafter"/>
</dbReference>
<dbReference type="Proteomes" id="UP000034112">
    <property type="component" value="Unassembled WGS sequence"/>
</dbReference>
<reference evidence="11" key="1">
    <citation type="journal article" date="2015" name="Genome Announc.">
        <title>Draft whole-genome sequence of the biocontrol agent Trichoderma harzianum T6776.</title>
        <authorList>
            <person name="Baroncelli R."/>
            <person name="Piaggeschi G."/>
            <person name="Fiorini L."/>
            <person name="Bertolini E."/>
            <person name="Zapparata A."/>
            <person name="Pe M.E."/>
            <person name="Sarrocco S."/>
            <person name="Vannacci G."/>
        </authorList>
    </citation>
    <scope>NUCLEOTIDE SEQUENCE [LARGE SCALE GENOMIC DNA]</scope>
    <source>
        <strain evidence="11">T6776</strain>
    </source>
</reference>
<organism evidence="10 11">
    <name type="scientific">Trichoderma harzianum</name>
    <name type="common">Hypocrea lixii</name>
    <dbReference type="NCBI Taxonomy" id="5544"/>
    <lineage>
        <taxon>Eukaryota</taxon>
        <taxon>Fungi</taxon>
        <taxon>Dikarya</taxon>
        <taxon>Ascomycota</taxon>
        <taxon>Pezizomycotina</taxon>
        <taxon>Sordariomycetes</taxon>
        <taxon>Hypocreomycetidae</taxon>
        <taxon>Hypocreales</taxon>
        <taxon>Hypocreaceae</taxon>
        <taxon>Trichoderma</taxon>
    </lineage>
</organism>
<keyword evidence="3" id="KW-0677">Repeat</keyword>
<dbReference type="PANTHER" id="PTHR46543:SF1">
    <property type="entry name" value="ZINC FINGER CCHC DOMAIN-CONTAINING PROTEIN 7"/>
    <property type="match status" value="1"/>
</dbReference>
<proteinExistence type="predicted"/>
<sequence length="669" mass="71346">MEEKTSTAPTELAKPLSSLVPSDAMAIDQSNPGDFISLSSEDEPPLAKKRKSPENDTSSVTGLDAPAERSKRARVSSASAGNSPGAKVSEEGEIDDDEDSEGEIRTPGSGDGKKSAGFASSGAFVPKSPPVYTRDSISLQLPVFSQQRDGTWLARFEEWAQLLCTANSTSAAKLTPMVIQDAYKQYIDSHSRLKANKKRAARQAAEQYSDESLAALIRSLQPRQKDAAKLPAVAAVPEALAEPKTQSNASSELPEAQVRDKSENSDPAVSLPPSTLTTQTDGYFVIDVKPQPPQTANSREPRPMSQPAPQSAAKTAMSQRPGLPSGEDALEQQRRYFPSASDPSNMCLLCGREGHTADGCTNCACKFCGQDDHWQYVCPSLELKCDKCDIRGHSAAGCATVREERGYVFKCSLCHSTAHTDERCTQPWRSFHPEAETIKTVTALPVSCASCGSSQHFSANCISDRVAMDPTFPTNPTFSMYNMSRYIDAASTSSAIIGADELAPKQQPGDLRIRGRASRSNEVRYYSDSDDSDDVQFLSQRAVPKPVRIGRISVSTNLQPPNGDQQPPLPPGPPPPDPPPPPSNRAPRRGYSQAPAGPNSLPARPPVPSRDYRSVPPPPSQPAQDSRQQSGRGGRGGGRGGSRGGRGGGPGGGRGYRGGKFRGGKGRGG</sequence>
<feature type="compositionally biased region" description="Basic residues" evidence="8">
    <location>
        <begin position="657"/>
        <end position="669"/>
    </location>
</feature>
<accession>A0A0F9X4Q2</accession>
<keyword evidence="6" id="KW-0539">Nucleus</keyword>
<dbReference type="InterPro" id="IPR051644">
    <property type="entry name" value="TRAMP_AT-DNA-binding"/>
</dbReference>
<dbReference type="AlphaFoldDB" id="A0A0F9X4Q2"/>
<dbReference type="SMART" id="SM00343">
    <property type="entry name" value="ZnF_C2HC"/>
    <property type="match status" value="5"/>
</dbReference>
<name>A0A0F9X4Q2_TRIHA</name>
<dbReference type="OMA" id="CTEPWRS"/>
<feature type="region of interest" description="Disordered" evidence="8">
    <location>
        <begin position="1"/>
        <end position="125"/>
    </location>
</feature>
<feature type="compositionally biased region" description="Low complexity" evidence="8">
    <location>
        <begin position="557"/>
        <end position="566"/>
    </location>
</feature>
<feature type="region of interest" description="Disordered" evidence="8">
    <location>
        <begin position="554"/>
        <end position="669"/>
    </location>
</feature>
<keyword evidence="5" id="KW-0862">Zinc</keyword>
<dbReference type="GO" id="GO:0071035">
    <property type="term" value="P:nuclear polyadenylation-dependent rRNA catabolic process"/>
    <property type="evidence" value="ECO:0007669"/>
    <property type="project" value="TreeGrafter"/>
</dbReference>
<dbReference type="EMBL" id="JOKZ01000314">
    <property type="protein sequence ID" value="KKO99579.1"/>
    <property type="molecule type" value="Genomic_DNA"/>
</dbReference>
<keyword evidence="2" id="KW-0479">Metal-binding</keyword>
<evidence type="ECO:0000259" key="9">
    <source>
        <dbReference type="PROSITE" id="PS50158"/>
    </source>
</evidence>
<evidence type="ECO:0000256" key="2">
    <source>
        <dbReference type="ARBA" id="ARBA00022723"/>
    </source>
</evidence>
<feature type="compositionally biased region" description="Polar residues" evidence="8">
    <location>
        <begin position="307"/>
        <end position="318"/>
    </location>
</feature>